<keyword evidence="4" id="KW-1185">Reference proteome</keyword>
<dbReference type="InterPro" id="IPR027417">
    <property type="entry name" value="P-loop_NTPase"/>
</dbReference>
<dbReference type="EMBL" id="JARZHI010000022">
    <property type="protein sequence ID" value="MDI1432634.1"/>
    <property type="molecule type" value="Genomic_DNA"/>
</dbReference>
<dbReference type="Pfam" id="PF13304">
    <property type="entry name" value="AAA_21"/>
    <property type="match status" value="1"/>
</dbReference>
<dbReference type="SMART" id="SM00382">
    <property type="entry name" value="AAA"/>
    <property type="match status" value="1"/>
</dbReference>
<dbReference type="InterPro" id="IPR038729">
    <property type="entry name" value="Rad50/SbcC_AAA"/>
</dbReference>
<proteinExistence type="predicted"/>
<keyword evidence="1" id="KW-0175">Coiled coil</keyword>
<evidence type="ECO:0000256" key="1">
    <source>
        <dbReference type="SAM" id="Coils"/>
    </source>
</evidence>
<dbReference type="Pfam" id="PF13476">
    <property type="entry name" value="AAA_23"/>
    <property type="match status" value="1"/>
</dbReference>
<feature type="domain" description="AAA+ ATPase" evidence="2">
    <location>
        <begin position="22"/>
        <end position="365"/>
    </location>
</feature>
<dbReference type="PANTHER" id="PTHR32182">
    <property type="entry name" value="DNA REPLICATION AND REPAIR PROTEIN RECF"/>
    <property type="match status" value="1"/>
</dbReference>
<dbReference type="PANTHER" id="PTHR32182:SF23">
    <property type="entry name" value="ATP BINDING PROTEIN"/>
    <property type="match status" value="1"/>
</dbReference>
<evidence type="ECO:0000259" key="2">
    <source>
        <dbReference type="SMART" id="SM00382"/>
    </source>
</evidence>
<protein>
    <submittedName>
        <fullName evidence="3">AAA family ATPase</fullName>
    </submittedName>
</protein>
<dbReference type="RefSeq" id="WP_136970252.1">
    <property type="nucleotide sequence ID" value="NZ_JARZHI010000022.1"/>
</dbReference>
<sequence length="451" mass="49921">MRIRTLGIDNFKRFAHLEFGLHPQFTLLVGENGAGKTSLLDALAVSLGIWLVHPPDTLVRNSGRNILRTEVRLEPSLEGDRIQFREQFPVIVFSLGQIGPVESVAWERVLGSGGRTSSAGSKQALDIIGDMYKRDAAGEHVVLPVLAYYGAGRAWLPSNQRIQKDTKLHGPARRWAAFYDCFNERIRFGDLNEWFRREVTASASRKGRMRPGFEVVRRAVLGCVDGADNVWFDSDLDQIVLSIGGEAQPFDNLSAGQRMMFALVADLAIKAVTQNAFLLPPDELGPEDEPLPRLLRETPGVVLIDELDVHLHPRWQRRVAADLKRTFPAIQFVCTSHSPQVIGELKREEVRLLGAEGVTLPPVAFGADSNWILDHVMTGATSETKASRTLQRDVEEALAEGHLEAARSKLRELRALLDGETGELVRLESSLETLEALAEEGDDEGTGRADD</sequence>
<dbReference type="Proteomes" id="UP001160301">
    <property type="component" value="Unassembled WGS sequence"/>
</dbReference>
<name>A0ABT6NWF3_9BACT</name>
<gene>
    <name evidence="3" type="ORF">QHF89_24270</name>
</gene>
<evidence type="ECO:0000313" key="4">
    <source>
        <dbReference type="Proteomes" id="UP001160301"/>
    </source>
</evidence>
<feature type="coiled-coil region" evidence="1">
    <location>
        <begin position="403"/>
        <end position="444"/>
    </location>
</feature>
<evidence type="ECO:0000313" key="3">
    <source>
        <dbReference type="EMBL" id="MDI1432634.1"/>
    </source>
</evidence>
<dbReference type="SUPFAM" id="SSF52540">
    <property type="entry name" value="P-loop containing nucleoside triphosphate hydrolases"/>
    <property type="match status" value="1"/>
</dbReference>
<accession>A0ABT6NWF3</accession>
<dbReference type="InterPro" id="IPR003959">
    <property type="entry name" value="ATPase_AAA_core"/>
</dbReference>
<organism evidence="3 4">
    <name type="scientific">Polyangium sorediatum</name>
    <dbReference type="NCBI Taxonomy" id="889274"/>
    <lineage>
        <taxon>Bacteria</taxon>
        <taxon>Pseudomonadati</taxon>
        <taxon>Myxococcota</taxon>
        <taxon>Polyangia</taxon>
        <taxon>Polyangiales</taxon>
        <taxon>Polyangiaceae</taxon>
        <taxon>Polyangium</taxon>
    </lineage>
</organism>
<dbReference type="Gene3D" id="3.40.50.300">
    <property type="entry name" value="P-loop containing nucleotide triphosphate hydrolases"/>
    <property type="match status" value="2"/>
</dbReference>
<dbReference type="InterPro" id="IPR003593">
    <property type="entry name" value="AAA+_ATPase"/>
</dbReference>
<reference evidence="3 4" key="1">
    <citation type="submission" date="2023-04" db="EMBL/GenBank/DDBJ databases">
        <title>The genome sequence of Polyangium sorediatum DSM14670.</title>
        <authorList>
            <person name="Zhang X."/>
        </authorList>
    </citation>
    <scope>NUCLEOTIDE SEQUENCE [LARGE SCALE GENOMIC DNA]</scope>
    <source>
        <strain evidence="3 4">DSM 14670</strain>
    </source>
</reference>
<comment type="caution">
    <text evidence="3">The sequence shown here is derived from an EMBL/GenBank/DDBJ whole genome shotgun (WGS) entry which is preliminary data.</text>
</comment>